<dbReference type="EMBL" id="LGRX02005231">
    <property type="protein sequence ID" value="KAK3278895.1"/>
    <property type="molecule type" value="Genomic_DNA"/>
</dbReference>
<dbReference type="Proteomes" id="UP001190700">
    <property type="component" value="Unassembled WGS sequence"/>
</dbReference>
<organism evidence="3 4">
    <name type="scientific">Cymbomonas tetramitiformis</name>
    <dbReference type="NCBI Taxonomy" id="36881"/>
    <lineage>
        <taxon>Eukaryota</taxon>
        <taxon>Viridiplantae</taxon>
        <taxon>Chlorophyta</taxon>
        <taxon>Pyramimonadophyceae</taxon>
        <taxon>Pyramimonadales</taxon>
        <taxon>Pyramimonadaceae</taxon>
        <taxon>Cymbomonas</taxon>
    </lineage>
</organism>
<dbReference type="InterPro" id="IPR041538">
    <property type="entry name" value="RavA-like_AAA_lid"/>
</dbReference>
<dbReference type="SUPFAM" id="SSF49899">
    <property type="entry name" value="Concanavalin A-like lectins/glucanases"/>
    <property type="match status" value="1"/>
</dbReference>
<keyword evidence="4" id="KW-1185">Reference proteome</keyword>
<gene>
    <name evidence="3" type="ORF">CYMTET_13199</name>
</gene>
<dbReference type="PANTHER" id="PTHR32204:SF0">
    <property type="entry name" value="ATPASE RAVA"/>
    <property type="match status" value="1"/>
</dbReference>
<accession>A0AAE0GJ12</accession>
<dbReference type="AlphaFoldDB" id="A0AAE0GJ12"/>
<evidence type="ECO:0000259" key="1">
    <source>
        <dbReference type="Pfam" id="PF17868"/>
    </source>
</evidence>
<feature type="domain" description="MoxR" evidence="2">
    <location>
        <begin position="1"/>
        <end position="132"/>
    </location>
</feature>
<dbReference type="Pfam" id="PF17868">
    <property type="entry name" value="AAA_lid_8"/>
    <property type="match status" value="1"/>
</dbReference>
<protein>
    <submittedName>
        <fullName evidence="3">Uncharacterized protein</fullName>
    </submittedName>
</protein>
<dbReference type="InterPro" id="IPR013320">
    <property type="entry name" value="ConA-like_dom_sf"/>
</dbReference>
<dbReference type="Gene3D" id="3.40.50.300">
    <property type="entry name" value="P-loop containing nucleotide triphosphate hydrolases"/>
    <property type="match status" value="1"/>
</dbReference>
<comment type="caution">
    <text evidence="3">The sequence shown here is derived from an EMBL/GenBank/DDBJ whole genome shotgun (WGS) entry which is preliminary data.</text>
</comment>
<sequence>TAKSELARRLSSVFSGGGYFERLLTKFSSPEELFGPLSIRKLEEDCYERMMTGYLPEASVAFVDEIFKANSAILNTLLSIMNERVFHNGSMPRETPLICLVGASNEMPESEELEALFDRFLLRRWVSPLSSDGFLSYIGGMSGNEELKPQLPPPSTAAITHEDVLTVRRCASRVEIPEEVMDRLLLIRHFTGVLKDPPCYVSDRRWKKIMYLLQVLAATSGRATVVESDLLMLRHCLWSHPSHLPVLSKFLKTLLKQRDQTGPLLGKGAPPKVLLGSCVQPRQGGSAGVLCSVLGDPSKPSRGAVAFVVGKGASMQVTVVEKPFQQLVYCSQENLFSCKPAEAVEIVLEYGTILWSDELLDKKSLTVSEEGTFLKTNEQEGDYHTALCEPEMTADSGVYIWEVMAETKCSNVKVGLCRAHGGENFTGNMYEKQCKRSCDAMTYYNDGKLFAYIAQDDSGGKMAKETHQVAKWNVGCKIKFTFDTSSGTLEVEKINRDSEEAELVKAYVVNMDEPLYFFGDGAPASTPGALKRGPAELLSDAVQIVLGTDKKTGDLPDDQDVIAWRALAWPLVDEARKLLLQQYCQSFRYAKEMAASKGNGALWLDEESQGLAEKHASLSLTSVEAVLRPTLVLATAIQDGYALHKLQQLLSEDLDFKPFRSPAKKAPEGGMPTPKMWIGPTVKQMRANASGSKFNRWWNLSTILIPQRPTASHHGIFLEREAELATSVAEGCFHRATRSVNSHLEHSRAAGLWKADLRRRMLGDAIRAGAIFLVRCMNEKKNSPSAGP</sequence>
<dbReference type="Pfam" id="PF20030">
    <property type="entry name" value="bpMoxR"/>
    <property type="match status" value="1"/>
</dbReference>
<proteinExistence type="predicted"/>
<dbReference type="PANTHER" id="PTHR32204">
    <property type="entry name" value="ATPASE RAVA"/>
    <property type="match status" value="1"/>
</dbReference>
<dbReference type="InterPro" id="IPR045427">
    <property type="entry name" value="MoxR"/>
</dbReference>
<feature type="non-terminal residue" evidence="3">
    <location>
        <position position="1"/>
    </location>
</feature>
<feature type="domain" description="ATPase RavA-like AAA lid" evidence="1">
    <location>
        <begin position="186"/>
        <end position="244"/>
    </location>
</feature>
<evidence type="ECO:0000313" key="3">
    <source>
        <dbReference type="EMBL" id="KAK3278895.1"/>
    </source>
</evidence>
<reference evidence="3 4" key="1">
    <citation type="journal article" date="2015" name="Genome Biol. Evol.">
        <title>Comparative Genomics of a Bacterivorous Green Alga Reveals Evolutionary Causalities and Consequences of Phago-Mixotrophic Mode of Nutrition.</title>
        <authorList>
            <person name="Burns J.A."/>
            <person name="Paasch A."/>
            <person name="Narechania A."/>
            <person name="Kim E."/>
        </authorList>
    </citation>
    <scope>NUCLEOTIDE SEQUENCE [LARGE SCALE GENOMIC DNA]</scope>
    <source>
        <strain evidence="3 4">PLY_AMNH</strain>
    </source>
</reference>
<dbReference type="InterPro" id="IPR050513">
    <property type="entry name" value="RavA_ATPases"/>
</dbReference>
<dbReference type="SUPFAM" id="SSF52540">
    <property type="entry name" value="P-loop containing nucleoside triphosphate hydrolases"/>
    <property type="match status" value="1"/>
</dbReference>
<evidence type="ECO:0000259" key="2">
    <source>
        <dbReference type="Pfam" id="PF20030"/>
    </source>
</evidence>
<name>A0AAE0GJ12_9CHLO</name>
<dbReference type="InterPro" id="IPR027417">
    <property type="entry name" value="P-loop_NTPase"/>
</dbReference>
<evidence type="ECO:0000313" key="4">
    <source>
        <dbReference type="Proteomes" id="UP001190700"/>
    </source>
</evidence>